<feature type="transmembrane region" description="Helical" evidence="1">
    <location>
        <begin position="60"/>
        <end position="76"/>
    </location>
</feature>
<dbReference type="AlphaFoldDB" id="A0A2S7UU75"/>
<keyword evidence="1" id="KW-1133">Transmembrane helix</keyword>
<feature type="transmembrane region" description="Helical" evidence="1">
    <location>
        <begin position="6"/>
        <end position="28"/>
    </location>
</feature>
<protein>
    <submittedName>
        <fullName evidence="2">DUF4956 domain-containing protein</fullName>
    </submittedName>
</protein>
<feature type="transmembrane region" description="Helical" evidence="1">
    <location>
        <begin position="88"/>
        <end position="106"/>
    </location>
</feature>
<dbReference type="EMBL" id="MSCH01000003">
    <property type="protein sequence ID" value="PQJ53072.1"/>
    <property type="molecule type" value="Genomic_DNA"/>
</dbReference>
<organism evidence="2 3">
    <name type="scientific">Psychrosphaera saromensis</name>
    <dbReference type="NCBI Taxonomy" id="716813"/>
    <lineage>
        <taxon>Bacteria</taxon>
        <taxon>Pseudomonadati</taxon>
        <taxon>Pseudomonadota</taxon>
        <taxon>Gammaproteobacteria</taxon>
        <taxon>Alteromonadales</taxon>
        <taxon>Pseudoalteromonadaceae</taxon>
        <taxon>Psychrosphaera</taxon>
    </lineage>
</organism>
<comment type="caution">
    <text evidence="2">The sequence shown here is derived from an EMBL/GenBank/DDBJ whole genome shotgun (WGS) entry which is preliminary data.</text>
</comment>
<dbReference type="RefSeq" id="WP_105051546.1">
    <property type="nucleotide sequence ID" value="NZ_BMYG01000003.1"/>
</dbReference>
<evidence type="ECO:0000313" key="3">
    <source>
        <dbReference type="Proteomes" id="UP000239007"/>
    </source>
</evidence>
<proteinExistence type="predicted"/>
<keyword evidence="1" id="KW-0812">Transmembrane</keyword>
<name>A0A2S7UU75_9GAMM</name>
<dbReference type="Pfam" id="PF16316">
    <property type="entry name" value="DUF4956"/>
    <property type="match status" value="1"/>
</dbReference>
<sequence>MTELDFAFITRFLVNILSLATLCYACYFRVSKNSVVAGSFILFGVGVFIITYLLHGVDMSMEFAFGLFAVFTMLRYRTESISIKEMTYLFLVTAISLLTSVGQMSLLDLATLNGSICILAFVIDSSIFVKRYEMQSVCYERIENITPQNRGKLIADLKLRTGLNVIAVEIEHIDFLRDTAQLRVSYIPESIKQKEAVTQSEQSLTKVI</sequence>
<gene>
    <name evidence="2" type="ORF">BTO11_04970</name>
</gene>
<feature type="transmembrane region" description="Helical" evidence="1">
    <location>
        <begin position="112"/>
        <end position="129"/>
    </location>
</feature>
<evidence type="ECO:0000313" key="2">
    <source>
        <dbReference type="EMBL" id="PQJ53072.1"/>
    </source>
</evidence>
<accession>A0A2S7UU75</accession>
<keyword evidence="3" id="KW-1185">Reference proteome</keyword>
<dbReference type="OrthoDB" id="154078at2"/>
<feature type="transmembrane region" description="Helical" evidence="1">
    <location>
        <begin position="35"/>
        <end position="54"/>
    </location>
</feature>
<evidence type="ECO:0000256" key="1">
    <source>
        <dbReference type="SAM" id="Phobius"/>
    </source>
</evidence>
<keyword evidence="1" id="KW-0472">Membrane</keyword>
<dbReference type="InterPro" id="IPR032531">
    <property type="entry name" value="DUF4956"/>
</dbReference>
<reference evidence="2 3" key="1">
    <citation type="submission" date="2016-12" db="EMBL/GenBank/DDBJ databases">
        <title>Diversity of luminous bacteria.</title>
        <authorList>
            <person name="Yoshizawa S."/>
            <person name="Kogure K."/>
        </authorList>
    </citation>
    <scope>NUCLEOTIDE SEQUENCE [LARGE SCALE GENOMIC DNA]</scope>
    <source>
        <strain evidence="2 3">SA4-48</strain>
    </source>
</reference>
<dbReference type="Proteomes" id="UP000239007">
    <property type="component" value="Unassembled WGS sequence"/>
</dbReference>